<evidence type="ECO:0000313" key="7">
    <source>
        <dbReference type="Proteomes" id="UP000504629"/>
    </source>
</evidence>
<feature type="domain" description="Peptidase S1" evidence="6">
    <location>
        <begin position="1"/>
        <end position="218"/>
    </location>
</feature>
<name>A0A6J2JVA5_BOMMA</name>
<keyword evidence="2" id="KW-0378">Hydrolase</keyword>
<reference evidence="8" key="1">
    <citation type="submission" date="2025-08" db="UniProtKB">
        <authorList>
            <consortium name="RefSeq"/>
        </authorList>
    </citation>
    <scope>IDENTIFICATION</scope>
    <source>
        <tissue evidence="8">Silk gland</tissue>
    </source>
</reference>
<dbReference type="RefSeq" id="XP_028033278.1">
    <property type="nucleotide sequence ID" value="XM_028177477.1"/>
</dbReference>
<dbReference type="Pfam" id="PF00089">
    <property type="entry name" value="Trypsin"/>
    <property type="match status" value="1"/>
</dbReference>
<protein>
    <submittedName>
        <fullName evidence="8">Hypodermin-A-like</fullName>
    </submittedName>
</protein>
<evidence type="ECO:0000259" key="6">
    <source>
        <dbReference type="PROSITE" id="PS50240"/>
    </source>
</evidence>
<keyword evidence="7" id="KW-1185">Reference proteome</keyword>
<evidence type="ECO:0000313" key="8">
    <source>
        <dbReference type="RefSeq" id="XP_028033278.1"/>
    </source>
</evidence>
<sequence>MGCLLTRTVVISVAHPFVDVPVTDLGVVSGENYADRGHFLINVLFLVIHEDFDRTTLNADLALITTIRDIEFRNKVKPIMLIEPKKPIANKNAFVTGWGRCAQNGPEICLPRSSKYYPDEILDMMLMSISFQIKLPNRSCLVYKNNEVDFKPGMLCVGVARQVEPNCSCLGVPGAPLVVDSTLLGLQSWGLGCGYQHDLPLVYTDMMYYERWLVHNINILQLLRKSNLTTIIEATNSYIAALWLRTTRVIKPPSYMYVNKELEPMTFDKYIVKLKGTVYDIRNVIKEGAFSKMKQEMLEKLRKEEKMINYLRKDKTKIEVRPFLNKNIRVADVTDKVYDGLNDLIVEDDESDTDNVTNSVEEDTGDNY</sequence>
<dbReference type="PANTHER" id="PTHR24276">
    <property type="entry name" value="POLYSERASE-RELATED"/>
    <property type="match status" value="1"/>
</dbReference>
<evidence type="ECO:0000256" key="3">
    <source>
        <dbReference type="ARBA" id="ARBA00022825"/>
    </source>
</evidence>
<feature type="region of interest" description="Disordered" evidence="5">
    <location>
        <begin position="349"/>
        <end position="368"/>
    </location>
</feature>
<dbReference type="InterPro" id="IPR001254">
    <property type="entry name" value="Trypsin_dom"/>
</dbReference>
<keyword evidence="4" id="KW-1015">Disulfide bond</keyword>
<dbReference type="PROSITE" id="PS50240">
    <property type="entry name" value="TRYPSIN_DOM"/>
    <property type="match status" value="1"/>
</dbReference>
<dbReference type="GeneID" id="114245337"/>
<keyword evidence="1" id="KW-0645">Protease</keyword>
<evidence type="ECO:0000256" key="2">
    <source>
        <dbReference type="ARBA" id="ARBA00022801"/>
    </source>
</evidence>
<dbReference type="OrthoDB" id="6261922at2759"/>
<dbReference type="AlphaFoldDB" id="A0A6J2JVA5"/>
<evidence type="ECO:0000256" key="5">
    <source>
        <dbReference type="SAM" id="MobiDB-lite"/>
    </source>
</evidence>
<dbReference type="KEGG" id="bman:114245337"/>
<accession>A0A6J2JVA5</accession>
<proteinExistence type="predicted"/>
<evidence type="ECO:0000256" key="1">
    <source>
        <dbReference type="ARBA" id="ARBA00022670"/>
    </source>
</evidence>
<evidence type="ECO:0000256" key="4">
    <source>
        <dbReference type="ARBA" id="ARBA00023157"/>
    </source>
</evidence>
<dbReference type="InterPro" id="IPR043504">
    <property type="entry name" value="Peptidase_S1_PA_chymotrypsin"/>
</dbReference>
<dbReference type="Proteomes" id="UP000504629">
    <property type="component" value="Unplaced"/>
</dbReference>
<gene>
    <name evidence="8" type="primary">LOC114245337</name>
</gene>
<dbReference type="Gene3D" id="2.40.10.10">
    <property type="entry name" value="Trypsin-like serine proteases"/>
    <property type="match status" value="2"/>
</dbReference>
<dbReference type="PANTHER" id="PTHR24276:SF98">
    <property type="entry name" value="FI18310P1-RELATED"/>
    <property type="match status" value="1"/>
</dbReference>
<organism evidence="7 8">
    <name type="scientific">Bombyx mandarina</name>
    <name type="common">Wild silk moth</name>
    <name type="synonym">Wild silkworm</name>
    <dbReference type="NCBI Taxonomy" id="7092"/>
    <lineage>
        <taxon>Eukaryota</taxon>
        <taxon>Metazoa</taxon>
        <taxon>Ecdysozoa</taxon>
        <taxon>Arthropoda</taxon>
        <taxon>Hexapoda</taxon>
        <taxon>Insecta</taxon>
        <taxon>Pterygota</taxon>
        <taxon>Neoptera</taxon>
        <taxon>Endopterygota</taxon>
        <taxon>Lepidoptera</taxon>
        <taxon>Glossata</taxon>
        <taxon>Ditrysia</taxon>
        <taxon>Bombycoidea</taxon>
        <taxon>Bombycidae</taxon>
        <taxon>Bombycinae</taxon>
        <taxon>Bombyx</taxon>
    </lineage>
</organism>
<dbReference type="SMART" id="SM00020">
    <property type="entry name" value="Tryp_SPc"/>
    <property type="match status" value="1"/>
</dbReference>
<keyword evidence="3" id="KW-0720">Serine protease</keyword>
<dbReference type="GO" id="GO:0004252">
    <property type="term" value="F:serine-type endopeptidase activity"/>
    <property type="evidence" value="ECO:0007669"/>
    <property type="project" value="InterPro"/>
</dbReference>
<dbReference type="SUPFAM" id="SSF50494">
    <property type="entry name" value="Trypsin-like serine proteases"/>
    <property type="match status" value="1"/>
</dbReference>
<dbReference type="InterPro" id="IPR009003">
    <property type="entry name" value="Peptidase_S1_PA"/>
</dbReference>
<dbReference type="InterPro" id="IPR050430">
    <property type="entry name" value="Peptidase_S1"/>
</dbReference>
<dbReference type="GO" id="GO:0006508">
    <property type="term" value="P:proteolysis"/>
    <property type="evidence" value="ECO:0007669"/>
    <property type="project" value="UniProtKB-KW"/>
</dbReference>